<evidence type="ECO:0000313" key="3">
    <source>
        <dbReference type="Proteomes" id="UP000616724"/>
    </source>
</evidence>
<gene>
    <name evidence="2" type="ORF">Plo01_62470</name>
</gene>
<sequence length="58" mass="6511">MLDPFPQVMSDLLMAMQYGRRFPFNYAASGWNRDDQPIGFDERKGTSDGGTPDAKIPT</sequence>
<name>A0A8J3W8L7_9ACTN</name>
<evidence type="ECO:0000313" key="2">
    <source>
        <dbReference type="EMBL" id="GIH79818.1"/>
    </source>
</evidence>
<dbReference type="Proteomes" id="UP000616724">
    <property type="component" value="Unassembled WGS sequence"/>
</dbReference>
<evidence type="ECO:0000256" key="1">
    <source>
        <dbReference type="SAM" id="MobiDB-lite"/>
    </source>
</evidence>
<accession>A0A8J3W8L7</accession>
<organism evidence="2 3">
    <name type="scientific">Planobispora longispora</name>
    <dbReference type="NCBI Taxonomy" id="28887"/>
    <lineage>
        <taxon>Bacteria</taxon>
        <taxon>Bacillati</taxon>
        <taxon>Actinomycetota</taxon>
        <taxon>Actinomycetes</taxon>
        <taxon>Streptosporangiales</taxon>
        <taxon>Streptosporangiaceae</taxon>
        <taxon>Planobispora</taxon>
    </lineage>
</organism>
<protein>
    <submittedName>
        <fullName evidence="2">Uncharacterized protein</fullName>
    </submittedName>
</protein>
<feature type="compositionally biased region" description="Basic and acidic residues" evidence="1">
    <location>
        <begin position="32"/>
        <end position="46"/>
    </location>
</feature>
<feature type="region of interest" description="Disordered" evidence="1">
    <location>
        <begin position="32"/>
        <end position="58"/>
    </location>
</feature>
<dbReference type="EMBL" id="BOOH01000052">
    <property type="protein sequence ID" value="GIH79818.1"/>
    <property type="molecule type" value="Genomic_DNA"/>
</dbReference>
<reference evidence="2 3" key="1">
    <citation type="submission" date="2021-01" db="EMBL/GenBank/DDBJ databases">
        <title>Whole genome shotgun sequence of Planobispora longispora NBRC 13918.</title>
        <authorList>
            <person name="Komaki H."/>
            <person name="Tamura T."/>
        </authorList>
    </citation>
    <scope>NUCLEOTIDE SEQUENCE [LARGE SCALE GENOMIC DNA]</scope>
    <source>
        <strain evidence="2 3">NBRC 13918</strain>
    </source>
</reference>
<keyword evidence="3" id="KW-1185">Reference proteome</keyword>
<proteinExistence type="predicted"/>
<comment type="caution">
    <text evidence="2">The sequence shown here is derived from an EMBL/GenBank/DDBJ whole genome shotgun (WGS) entry which is preliminary data.</text>
</comment>
<dbReference type="AlphaFoldDB" id="A0A8J3W8L7"/>